<sequence>MSRMLPVRLLMRRATCAAHRGLFVVGRPFSTYYSKSHEWFKVDGKVGTLGITNHAQEQLGEIVFVDLPDVGKSASKGSGLLSLESVKAVGEVYSPVDGKVIEQNGELSNNPKLVNEEPESNGWLAKIEFQGEVSGMLTRDEYDQFVKEEAA</sequence>
<comment type="similarity">
    <text evidence="1 4">Belongs to the GcvH family.</text>
</comment>
<dbReference type="HAMAP" id="MF_00272">
    <property type="entry name" value="GcvH"/>
    <property type="match status" value="1"/>
</dbReference>
<dbReference type="PhylomeDB" id="A0A0G4EXU2"/>
<comment type="subcellular location">
    <subcellularLocation>
        <location evidence="4">Mitochondrion</location>
    </subcellularLocation>
</comment>
<dbReference type="STRING" id="1169540.A0A0G4EXU2"/>
<keyword evidence="2 3" id="KW-0450">Lipoyl</keyword>
<feature type="modified residue" description="N6-lipoyllysine" evidence="3">
    <location>
        <position position="87"/>
    </location>
</feature>
<dbReference type="InterPro" id="IPR000089">
    <property type="entry name" value="Biotin_lipoyl"/>
</dbReference>
<dbReference type="AlphaFoldDB" id="A0A0G4EXU2"/>
<dbReference type="InterPro" id="IPR033753">
    <property type="entry name" value="GCV_H/Fam206"/>
</dbReference>
<dbReference type="Gene3D" id="2.40.50.100">
    <property type="match status" value="1"/>
</dbReference>
<evidence type="ECO:0000313" key="7">
    <source>
        <dbReference type="Proteomes" id="UP000041254"/>
    </source>
</evidence>
<dbReference type="CDD" id="cd06848">
    <property type="entry name" value="GCS_H"/>
    <property type="match status" value="1"/>
</dbReference>
<dbReference type="OrthoDB" id="10264154at2759"/>
<dbReference type="GO" id="GO:0005960">
    <property type="term" value="C:glycine cleavage complex"/>
    <property type="evidence" value="ECO:0007669"/>
    <property type="project" value="UniProtKB-UniRule"/>
</dbReference>
<comment type="subunit">
    <text evidence="4">The glycine cleavage system is composed of four proteins: P, T, L and H.</text>
</comment>
<evidence type="ECO:0000256" key="3">
    <source>
        <dbReference type="PIRSR" id="PIRSR617453-50"/>
    </source>
</evidence>
<dbReference type="Pfam" id="PF01597">
    <property type="entry name" value="GCV_H"/>
    <property type="match status" value="1"/>
</dbReference>
<dbReference type="Proteomes" id="UP000041254">
    <property type="component" value="Unassembled WGS sequence"/>
</dbReference>
<feature type="domain" description="Lipoyl-binding" evidence="5">
    <location>
        <begin position="46"/>
        <end position="128"/>
    </location>
</feature>
<proteinExistence type="inferred from homology"/>
<evidence type="ECO:0000256" key="1">
    <source>
        <dbReference type="ARBA" id="ARBA00009249"/>
    </source>
</evidence>
<evidence type="ECO:0000313" key="6">
    <source>
        <dbReference type="EMBL" id="CEM03536.1"/>
    </source>
</evidence>
<comment type="cofactor">
    <cofactor evidence="4">
        <name>(R)-lipoate</name>
        <dbReference type="ChEBI" id="CHEBI:83088"/>
    </cofactor>
    <text evidence="4">Binds 1 lipoyl cofactor covalently.</text>
</comment>
<protein>
    <recommendedName>
        <fullName evidence="4">Glycine cleavage system H protein</fullName>
    </recommendedName>
</protein>
<dbReference type="FunCoup" id="A0A0G4EXU2">
    <property type="interactions" value="149"/>
</dbReference>
<dbReference type="InterPro" id="IPR011053">
    <property type="entry name" value="Single_hybrid_motif"/>
</dbReference>
<gene>
    <name evidence="6" type="ORF">Vbra_5481</name>
</gene>
<dbReference type="SUPFAM" id="SSF51230">
    <property type="entry name" value="Single hybrid motif"/>
    <property type="match status" value="1"/>
</dbReference>
<evidence type="ECO:0000256" key="2">
    <source>
        <dbReference type="ARBA" id="ARBA00022823"/>
    </source>
</evidence>
<dbReference type="GO" id="GO:0009249">
    <property type="term" value="P:protein lipoylation"/>
    <property type="evidence" value="ECO:0007669"/>
    <property type="project" value="TreeGrafter"/>
</dbReference>
<accession>A0A0G4EXU2</accession>
<dbReference type="EMBL" id="CDMY01000343">
    <property type="protein sequence ID" value="CEM03536.1"/>
    <property type="molecule type" value="Genomic_DNA"/>
</dbReference>
<reference evidence="6 7" key="1">
    <citation type="submission" date="2014-11" db="EMBL/GenBank/DDBJ databases">
        <authorList>
            <person name="Zhu J."/>
            <person name="Qi W."/>
            <person name="Song R."/>
        </authorList>
    </citation>
    <scope>NUCLEOTIDE SEQUENCE [LARGE SCALE GENOMIC DNA]</scope>
</reference>
<name>A0A0G4EXU2_VITBC</name>
<dbReference type="NCBIfam" id="NF002270">
    <property type="entry name" value="PRK01202.1"/>
    <property type="match status" value="1"/>
</dbReference>
<evidence type="ECO:0000259" key="5">
    <source>
        <dbReference type="PROSITE" id="PS50968"/>
    </source>
</evidence>
<dbReference type="PANTHER" id="PTHR11715">
    <property type="entry name" value="GLYCINE CLEAVAGE SYSTEM H PROTEIN"/>
    <property type="match status" value="1"/>
</dbReference>
<dbReference type="InParanoid" id="A0A0G4EXU2"/>
<dbReference type="GO" id="GO:0019464">
    <property type="term" value="P:glycine decarboxylation via glycine cleavage system"/>
    <property type="evidence" value="ECO:0007669"/>
    <property type="project" value="UniProtKB-UniRule"/>
</dbReference>
<dbReference type="InterPro" id="IPR017453">
    <property type="entry name" value="GCV_H_sub"/>
</dbReference>
<dbReference type="PANTHER" id="PTHR11715:SF3">
    <property type="entry name" value="GLYCINE CLEAVAGE SYSTEM H PROTEIN-RELATED"/>
    <property type="match status" value="1"/>
</dbReference>
<evidence type="ECO:0000256" key="4">
    <source>
        <dbReference type="RuleBase" id="RU364055"/>
    </source>
</evidence>
<keyword evidence="4" id="KW-0809">Transit peptide</keyword>
<dbReference type="NCBIfam" id="TIGR00527">
    <property type="entry name" value="gcvH"/>
    <property type="match status" value="1"/>
</dbReference>
<organism evidence="6 7">
    <name type="scientific">Vitrella brassicaformis (strain CCMP3155)</name>
    <dbReference type="NCBI Taxonomy" id="1169540"/>
    <lineage>
        <taxon>Eukaryota</taxon>
        <taxon>Sar</taxon>
        <taxon>Alveolata</taxon>
        <taxon>Colpodellida</taxon>
        <taxon>Vitrellaceae</taxon>
        <taxon>Vitrella</taxon>
    </lineage>
</organism>
<keyword evidence="7" id="KW-1185">Reference proteome</keyword>
<dbReference type="OMA" id="EHEWLSG"/>
<dbReference type="VEuPathDB" id="CryptoDB:Vbra_5481"/>
<keyword evidence="4" id="KW-0496">Mitochondrion</keyword>
<dbReference type="PROSITE" id="PS50968">
    <property type="entry name" value="BIOTINYL_LIPOYL"/>
    <property type="match status" value="1"/>
</dbReference>
<dbReference type="InterPro" id="IPR002930">
    <property type="entry name" value="GCV_H"/>
</dbReference>
<dbReference type="GO" id="GO:0005739">
    <property type="term" value="C:mitochondrion"/>
    <property type="evidence" value="ECO:0007669"/>
    <property type="project" value="UniProtKB-SubCell"/>
</dbReference>
<comment type="function">
    <text evidence="4">The H protein shuttles the methylamine group of glycine from the P protein to the T protein.</text>
</comment>